<keyword evidence="2" id="KW-1185">Reference proteome</keyword>
<protein>
    <submittedName>
        <fullName evidence="1">Uncharacterized protein</fullName>
    </submittedName>
</protein>
<organism evidence="1 2">
    <name type="scientific">Elysia marginata</name>
    <dbReference type="NCBI Taxonomy" id="1093978"/>
    <lineage>
        <taxon>Eukaryota</taxon>
        <taxon>Metazoa</taxon>
        <taxon>Spiralia</taxon>
        <taxon>Lophotrochozoa</taxon>
        <taxon>Mollusca</taxon>
        <taxon>Gastropoda</taxon>
        <taxon>Heterobranchia</taxon>
        <taxon>Euthyneura</taxon>
        <taxon>Panpulmonata</taxon>
        <taxon>Sacoglossa</taxon>
        <taxon>Placobranchoidea</taxon>
        <taxon>Plakobranchidae</taxon>
        <taxon>Elysia</taxon>
    </lineage>
</organism>
<gene>
    <name evidence="1" type="ORF">ElyMa_004470400</name>
</gene>
<accession>A0AAV4HIC4</accession>
<reference evidence="1 2" key="1">
    <citation type="journal article" date="2021" name="Elife">
        <title>Chloroplast acquisition without the gene transfer in kleptoplastic sea slugs, Plakobranchus ocellatus.</title>
        <authorList>
            <person name="Maeda T."/>
            <person name="Takahashi S."/>
            <person name="Yoshida T."/>
            <person name="Shimamura S."/>
            <person name="Takaki Y."/>
            <person name="Nagai Y."/>
            <person name="Toyoda A."/>
            <person name="Suzuki Y."/>
            <person name="Arimoto A."/>
            <person name="Ishii H."/>
            <person name="Satoh N."/>
            <person name="Nishiyama T."/>
            <person name="Hasebe M."/>
            <person name="Maruyama T."/>
            <person name="Minagawa J."/>
            <person name="Obokata J."/>
            <person name="Shigenobu S."/>
        </authorList>
    </citation>
    <scope>NUCLEOTIDE SEQUENCE [LARGE SCALE GENOMIC DNA]</scope>
</reference>
<evidence type="ECO:0000313" key="2">
    <source>
        <dbReference type="Proteomes" id="UP000762676"/>
    </source>
</evidence>
<dbReference type="AlphaFoldDB" id="A0AAV4HIC4"/>
<dbReference type="Proteomes" id="UP000762676">
    <property type="component" value="Unassembled WGS sequence"/>
</dbReference>
<dbReference type="EMBL" id="BMAT01009027">
    <property type="protein sequence ID" value="GFR97157.1"/>
    <property type="molecule type" value="Genomic_DNA"/>
</dbReference>
<sequence length="100" mass="11357">MCGRLGRCVCSVSRRLYLAKVAKVRHLLRDREVRGSIPDPSQTKDFKMLSAADPPSVWHWGFSPKSGRPSVRIMWLGVVYASAPYITVWQHAFNCLKRGL</sequence>
<evidence type="ECO:0000313" key="1">
    <source>
        <dbReference type="EMBL" id="GFR97157.1"/>
    </source>
</evidence>
<proteinExistence type="predicted"/>
<name>A0AAV4HIC4_9GAST</name>
<comment type="caution">
    <text evidence="1">The sequence shown here is derived from an EMBL/GenBank/DDBJ whole genome shotgun (WGS) entry which is preliminary data.</text>
</comment>